<dbReference type="EMBL" id="CABDUW010002904">
    <property type="protein sequence ID" value="VTJ88298.1"/>
    <property type="molecule type" value="Genomic_DNA"/>
</dbReference>
<dbReference type="GO" id="GO:0005634">
    <property type="term" value="C:nucleus"/>
    <property type="evidence" value="ECO:0007669"/>
    <property type="project" value="TreeGrafter"/>
</dbReference>
<dbReference type="PANTHER" id="PTHR11736:SF85">
    <property type="entry name" value="MAGE DOMAIN-CONTAINING PROTEIN MAGEA13P-RELATED"/>
    <property type="match status" value="1"/>
</dbReference>
<evidence type="ECO:0000313" key="4">
    <source>
        <dbReference type="EMBL" id="VTJ88298.1"/>
    </source>
</evidence>
<feature type="region of interest" description="Disordered" evidence="2">
    <location>
        <begin position="88"/>
        <end position="108"/>
    </location>
</feature>
<dbReference type="PANTHER" id="PTHR11736">
    <property type="entry name" value="MELANOMA-ASSOCIATED ANTIGEN MAGE ANTIGEN"/>
    <property type="match status" value="1"/>
</dbReference>
<evidence type="ECO:0000259" key="3">
    <source>
        <dbReference type="PROSITE" id="PS50838"/>
    </source>
</evidence>
<dbReference type="Gene3D" id="1.10.10.1210">
    <property type="entry name" value="MAGE homology domain, winged helix WH2 motif"/>
    <property type="match status" value="1"/>
</dbReference>
<evidence type="ECO:0000256" key="1">
    <source>
        <dbReference type="ARBA" id="ARBA00084104"/>
    </source>
</evidence>
<name>A0A5E4D2Q0_MARMO</name>
<evidence type="ECO:0000313" key="5">
    <source>
        <dbReference type="Proteomes" id="UP000335636"/>
    </source>
</evidence>
<dbReference type="AlphaFoldDB" id="A0A5E4D2Q0"/>
<accession>A0A5E4D2Q0</accession>
<keyword evidence="5" id="KW-1185">Reference proteome</keyword>
<gene>
    <name evidence="4" type="ORF">MONAX_5E027187</name>
</gene>
<dbReference type="InterPro" id="IPR041899">
    <property type="entry name" value="MAGE_WH2"/>
</dbReference>
<dbReference type="InterPro" id="IPR037445">
    <property type="entry name" value="MAGE"/>
</dbReference>
<feature type="region of interest" description="Disordered" evidence="2">
    <location>
        <begin position="323"/>
        <end position="347"/>
    </location>
</feature>
<sequence>LIMIPSKQKTQEYTPLRAQGEEVDPLDPDVPVVEEVRAIATSSPASSLSIMEEWPEAGTPVLSQSLLNLTQSLSQSLLETAFIESSLTGQSSEGSSGQEGDVGASSACRDPEVSHINILEKRVGELVNFLIAKYKTKEPVTKEEMLQSVLKEQKDYFSAIFKNTCECMEVVFGIEVKEVDPTSHSYMLIEMVDLTYYRKMSDDQGMPKTGLLVFILGIIFMEGNCASEEKIWEMMNMLDVHGKREFMSGDCRKLITRELVQEKYLEYQQVPNSNPPLYELVWGPKSYAETSKMKVLEFFSKVSGNHPTSFSSLYREAFREERERSRSAGDATTVDSETAQREIKSFK</sequence>
<organism evidence="4 5">
    <name type="scientific">Marmota monax</name>
    <name type="common">Woodchuck</name>
    <dbReference type="NCBI Taxonomy" id="9995"/>
    <lineage>
        <taxon>Eukaryota</taxon>
        <taxon>Metazoa</taxon>
        <taxon>Chordata</taxon>
        <taxon>Craniata</taxon>
        <taxon>Vertebrata</taxon>
        <taxon>Euteleostomi</taxon>
        <taxon>Mammalia</taxon>
        <taxon>Eutheria</taxon>
        <taxon>Euarchontoglires</taxon>
        <taxon>Glires</taxon>
        <taxon>Rodentia</taxon>
        <taxon>Sciuromorpha</taxon>
        <taxon>Sciuridae</taxon>
        <taxon>Xerinae</taxon>
        <taxon>Marmotini</taxon>
        <taxon>Marmota</taxon>
    </lineage>
</organism>
<protein>
    <recommendedName>
        <fullName evidence="3">MAGE domain-containing protein</fullName>
    </recommendedName>
</protein>
<dbReference type="InterPro" id="IPR041898">
    <property type="entry name" value="MAGE_WH1"/>
</dbReference>
<dbReference type="InterPro" id="IPR002190">
    <property type="entry name" value="MHD_dom"/>
</dbReference>
<comment type="caution">
    <text evidence="4">The sequence shown here is derived from an EMBL/GenBank/DDBJ whole genome shotgun (WGS) entry which is preliminary data.</text>
</comment>
<feature type="non-terminal residue" evidence="4">
    <location>
        <position position="1"/>
    </location>
</feature>
<dbReference type="Pfam" id="PF01454">
    <property type="entry name" value="MAGE"/>
    <property type="match status" value="1"/>
</dbReference>
<dbReference type="GO" id="GO:0000122">
    <property type="term" value="P:negative regulation of transcription by RNA polymerase II"/>
    <property type="evidence" value="ECO:0007669"/>
    <property type="project" value="TreeGrafter"/>
</dbReference>
<dbReference type="PROSITE" id="PS50838">
    <property type="entry name" value="MAGE"/>
    <property type="match status" value="1"/>
</dbReference>
<dbReference type="Proteomes" id="UP000335636">
    <property type="component" value="Unassembled WGS sequence"/>
</dbReference>
<keyword evidence="1" id="KW-0825">Tumor antigen</keyword>
<dbReference type="FunFam" id="1.10.10.1210:FF:000001">
    <property type="entry name" value="melanoma-associated antigen D1"/>
    <property type="match status" value="1"/>
</dbReference>
<dbReference type="SMART" id="SM01373">
    <property type="entry name" value="MAGE"/>
    <property type="match status" value="1"/>
</dbReference>
<dbReference type="FunFam" id="1.10.10.1200:FF:000007">
    <property type="entry name" value="Melanoma-associated antigen C2"/>
    <property type="match status" value="1"/>
</dbReference>
<feature type="region of interest" description="Disordered" evidence="2">
    <location>
        <begin position="1"/>
        <end position="27"/>
    </location>
</feature>
<evidence type="ECO:0000256" key="2">
    <source>
        <dbReference type="SAM" id="MobiDB-lite"/>
    </source>
</evidence>
<dbReference type="Gene3D" id="1.10.10.1200">
    <property type="entry name" value="MAGE homology domain, winged helix WH1 motif"/>
    <property type="match status" value="1"/>
</dbReference>
<feature type="domain" description="MAGE" evidence="3">
    <location>
        <begin position="119"/>
        <end position="317"/>
    </location>
</feature>
<feature type="compositionally biased region" description="Basic and acidic residues" evidence="2">
    <location>
        <begin position="338"/>
        <end position="347"/>
    </location>
</feature>
<proteinExistence type="predicted"/>
<reference evidence="4" key="1">
    <citation type="submission" date="2019-04" db="EMBL/GenBank/DDBJ databases">
        <authorList>
            <person name="Alioto T."/>
            <person name="Alioto T."/>
        </authorList>
    </citation>
    <scope>NUCLEOTIDE SEQUENCE [LARGE SCALE GENOMIC DNA]</scope>
</reference>
<feature type="compositionally biased region" description="Low complexity" evidence="2">
    <location>
        <begin position="89"/>
        <end position="99"/>
    </location>
</feature>